<dbReference type="PRINTS" id="PR01466">
    <property type="entry name" value="ARGDEIMINASE"/>
</dbReference>
<evidence type="ECO:0000313" key="2">
    <source>
        <dbReference type="EMBL" id="AGO60396.1"/>
    </source>
</evidence>
<dbReference type="EMBL" id="CP004145">
    <property type="protein sequence ID" value="AGO60396.1"/>
    <property type="molecule type" value="Genomic_DNA"/>
</dbReference>
<gene>
    <name evidence="2" type="ORF">FACI_IFERC00001G0416</name>
</gene>
<accession>S0AN98</accession>
<dbReference type="PANTHER" id="PTHR47271">
    <property type="entry name" value="ARGININE DEIMINASE"/>
    <property type="match status" value="1"/>
</dbReference>
<dbReference type="PATRIC" id="fig|333146.12.peg.433"/>
<dbReference type="GeneID" id="16024566"/>
<keyword evidence="3" id="KW-1185">Reference proteome</keyword>
<dbReference type="HOGENOM" id="CLU_049514_0_0_2"/>
<dbReference type="InterPro" id="IPR003876">
    <property type="entry name" value="Arg_deiminase"/>
</dbReference>
<evidence type="ECO:0000313" key="3">
    <source>
        <dbReference type="Proteomes" id="UP000014660"/>
    </source>
</evidence>
<proteinExistence type="predicted"/>
<name>S0AN98_FERAC</name>
<dbReference type="AlphaFoldDB" id="S0AN98"/>
<dbReference type="Proteomes" id="UP000014660">
    <property type="component" value="Chromosome"/>
</dbReference>
<protein>
    <recommendedName>
        <fullName evidence="4">Amidinotransferase</fullName>
    </recommendedName>
</protein>
<dbReference type="GO" id="GO:0019546">
    <property type="term" value="P:L-arginine deiminase pathway"/>
    <property type="evidence" value="ECO:0007669"/>
    <property type="project" value="TreeGrafter"/>
</dbReference>
<dbReference type="KEGG" id="fac:FACI_IFERC01G0416"/>
<dbReference type="RefSeq" id="WP_009886439.1">
    <property type="nucleotide sequence ID" value="NC_021592.1"/>
</dbReference>
<sequence>MEGKIKAEWDTLRKVVVHKPGIEMFMGLLDPEASLYERAFNRYKARSEHDTLQRTLKEEFGVTVQRMDKSLMDIAEKDNSVKSALIDMALSVLHFDGVEAEVNEAKAQLKENIDLYDMNHFIDILLMRPEVHLKSARGASAMHMKITSNDPLSNLYFMRDQQATTDRGIFMSRMSKPQRRHEPEVTKLVWKAMNLPIAGEGKGNATIEGGDFIPMKDFALLGNGDRTNDEGVKQMLESGVGFDEVAVVHQPLHPLIPGDQPDPMIDMHVDTYFNVASSSTVIGSELLLNNAKVDVYYKEEMGNYKKSGTHTNLHDYIKSKGFNIVSLSTLEQMSYSSNFLCIKDGTILAIDSARIIKSVLNDLVYKAKENPSRYGALLDEVKKEYAQFTGAGGVFPYKKEMYENGIDAYVLNLENITGGYGGAHCMTAAIERK</sequence>
<dbReference type="Pfam" id="PF02274">
    <property type="entry name" value="ADI"/>
    <property type="match status" value="1"/>
</dbReference>
<evidence type="ECO:0008006" key="4">
    <source>
        <dbReference type="Google" id="ProtNLM"/>
    </source>
</evidence>
<evidence type="ECO:0000256" key="1">
    <source>
        <dbReference type="ARBA" id="ARBA00022801"/>
    </source>
</evidence>
<dbReference type="GO" id="GO:0016990">
    <property type="term" value="F:arginine deiminase activity"/>
    <property type="evidence" value="ECO:0007669"/>
    <property type="project" value="InterPro"/>
</dbReference>
<dbReference type="PANTHER" id="PTHR47271:SF2">
    <property type="entry name" value="ARGININE DEIMINASE"/>
    <property type="match status" value="1"/>
</dbReference>
<reference evidence="2 3" key="1">
    <citation type="journal article" date="2007" name="Proc. Natl. Acad. Sci. U.S.A.">
        <title>Genome dynamics in a natural archaeal population.</title>
        <authorList>
            <person name="Allen E.E."/>
            <person name="Tyson G.W."/>
            <person name="Whitaker R.J."/>
            <person name="Detter J.C."/>
            <person name="Richardson P.M."/>
            <person name="Banfield J.F."/>
        </authorList>
    </citation>
    <scope>NUCLEOTIDE SEQUENCE [LARGE SCALE GENOMIC DNA]</scope>
    <source>
        <strain evidence="3">fer1</strain>
    </source>
</reference>
<dbReference type="Gene3D" id="3.75.10.10">
    <property type="entry name" value="L-arginine/glycine Amidinotransferase, Chain A"/>
    <property type="match status" value="1"/>
</dbReference>
<organism evidence="2 3">
    <name type="scientific">Ferroplasma acidarmanus Fer1</name>
    <dbReference type="NCBI Taxonomy" id="333146"/>
    <lineage>
        <taxon>Archaea</taxon>
        <taxon>Methanobacteriati</taxon>
        <taxon>Thermoplasmatota</taxon>
        <taxon>Thermoplasmata</taxon>
        <taxon>Thermoplasmatales</taxon>
        <taxon>Ferroplasmaceae</taxon>
        <taxon>Ferroplasma</taxon>
    </lineage>
</organism>
<keyword evidence="1" id="KW-0378">Hydrolase</keyword>
<dbReference type="SUPFAM" id="SSF55909">
    <property type="entry name" value="Pentein"/>
    <property type="match status" value="1"/>
</dbReference>